<dbReference type="InterPro" id="IPR000182">
    <property type="entry name" value="GNAT_dom"/>
</dbReference>
<feature type="domain" description="N-acetyltransferase" evidence="3">
    <location>
        <begin position="18"/>
        <end position="186"/>
    </location>
</feature>
<dbReference type="Gene3D" id="3.40.630.30">
    <property type="match status" value="1"/>
</dbReference>
<keyword evidence="1 4" id="KW-0808">Transferase</keyword>
<dbReference type="EMBL" id="MWPZ01000004">
    <property type="protein sequence ID" value="TID00161.1"/>
    <property type="molecule type" value="Genomic_DNA"/>
</dbReference>
<protein>
    <submittedName>
        <fullName evidence="4">Putative N-acetyltransferase YjgM</fullName>
    </submittedName>
</protein>
<evidence type="ECO:0000313" key="4">
    <source>
        <dbReference type="EMBL" id="TID00161.1"/>
    </source>
</evidence>
<dbReference type="PANTHER" id="PTHR43877">
    <property type="entry name" value="AMINOALKYLPHOSPHONATE N-ACETYLTRANSFERASE-RELATED-RELATED"/>
    <property type="match status" value="1"/>
</dbReference>
<dbReference type="AlphaFoldDB" id="A0A4T0W4E5"/>
<evidence type="ECO:0000256" key="1">
    <source>
        <dbReference type="ARBA" id="ARBA00022679"/>
    </source>
</evidence>
<dbReference type="Proteomes" id="UP000305883">
    <property type="component" value="Unassembled WGS sequence"/>
</dbReference>
<gene>
    <name evidence="4" type="ORF">CH35J_005096</name>
</gene>
<dbReference type="InterPro" id="IPR050832">
    <property type="entry name" value="Bact_Acetyltransf"/>
</dbReference>
<dbReference type="GO" id="GO:0016747">
    <property type="term" value="F:acyltransferase activity, transferring groups other than amino-acyl groups"/>
    <property type="evidence" value="ECO:0007669"/>
    <property type="project" value="InterPro"/>
</dbReference>
<evidence type="ECO:0000313" key="5">
    <source>
        <dbReference type="Proteomes" id="UP000305883"/>
    </source>
</evidence>
<name>A0A4T0W4E5_9PEZI</name>
<dbReference type="OrthoDB" id="41532at2759"/>
<dbReference type="PROSITE" id="PS51186">
    <property type="entry name" value="GNAT"/>
    <property type="match status" value="1"/>
</dbReference>
<accession>A0A4T0W4E5</accession>
<organism evidence="4 5">
    <name type="scientific">Colletotrichum higginsianum</name>
    <dbReference type="NCBI Taxonomy" id="80884"/>
    <lineage>
        <taxon>Eukaryota</taxon>
        <taxon>Fungi</taxon>
        <taxon>Dikarya</taxon>
        <taxon>Ascomycota</taxon>
        <taxon>Pezizomycotina</taxon>
        <taxon>Sordariomycetes</taxon>
        <taxon>Hypocreomycetidae</taxon>
        <taxon>Glomerellales</taxon>
        <taxon>Glomerellaceae</taxon>
        <taxon>Colletotrichum</taxon>
        <taxon>Colletotrichum destructivum species complex</taxon>
    </lineage>
</organism>
<proteinExistence type="predicted"/>
<comment type="caution">
    <text evidence="4">The sequence shown here is derived from an EMBL/GenBank/DDBJ whole genome shotgun (WGS) entry which is preliminary data.</text>
</comment>
<dbReference type="InterPro" id="IPR016181">
    <property type="entry name" value="Acyl_CoA_acyltransferase"/>
</dbReference>
<dbReference type="Pfam" id="PF00583">
    <property type="entry name" value="Acetyltransf_1"/>
    <property type="match status" value="1"/>
</dbReference>
<evidence type="ECO:0000259" key="3">
    <source>
        <dbReference type="PROSITE" id="PS51186"/>
    </source>
</evidence>
<reference evidence="4 5" key="1">
    <citation type="journal article" date="2019" name="Genome Biol. Evol.">
        <title>Genomic Plasticity Mediated by Transposable Elements in the Plant Pathogenic Fungus Colletotrichum higginsianum.</title>
        <authorList>
            <person name="Tsushima A."/>
            <person name="Gan P."/>
            <person name="Kumakura N."/>
            <person name="Narusaka M."/>
            <person name="Takano Y."/>
            <person name="Narusaka Y."/>
            <person name="Shirasu K."/>
        </authorList>
    </citation>
    <scope>NUCLEOTIDE SEQUENCE [LARGE SCALE GENOMIC DNA]</scope>
    <source>
        <strain evidence="4 5">MAFF305635-RFP</strain>
    </source>
</reference>
<dbReference type="SUPFAM" id="SSF55729">
    <property type="entry name" value="Acyl-CoA N-acyltransferases (Nat)"/>
    <property type="match status" value="1"/>
</dbReference>
<keyword evidence="2" id="KW-0012">Acyltransferase</keyword>
<dbReference type="CDD" id="cd04301">
    <property type="entry name" value="NAT_SF"/>
    <property type="match status" value="1"/>
</dbReference>
<evidence type="ECO:0000256" key="2">
    <source>
        <dbReference type="ARBA" id="ARBA00023315"/>
    </source>
</evidence>
<sequence length="187" mass="21064">MDTTPSKPLGNTTTTMDFGIKPATADDMAEIAELTNKARAEMFPHLGPEWRAKRAETDAAIFEETFFHHPQGAYLIARSAGKLIATIGYQHYDHRFPGLDLRSGDDVVEVVRLYVDPDWRRGGLASKLVAALVQSARDAGLKQLYLHTHPFLPGAIKFWERQGFTLLWVDVDDPVWQTTHMSRSLEE</sequence>